<dbReference type="Gene3D" id="3.30.450.20">
    <property type="entry name" value="PAS domain"/>
    <property type="match status" value="1"/>
</dbReference>
<feature type="transmembrane region" description="Helical" evidence="13">
    <location>
        <begin position="138"/>
        <end position="157"/>
    </location>
</feature>
<keyword evidence="4" id="KW-1003">Cell membrane</keyword>
<evidence type="ECO:0000259" key="16">
    <source>
        <dbReference type="PROSITE" id="PS50112"/>
    </source>
</evidence>
<dbReference type="Pfam" id="PF02518">
    <property type="entry name" value="HATPase_c"/>
    <property type="match status" value="1"/>
</dbReference>
<dbReference type="Pfam" id="PF00512">
    <property type="entry name" value="HisKA"/>
    <property type="match status" value="1"/>
</dbReference>
<dbReference type="GO" id="GO:0005886">
    <property type="term" value="C:plasma membrane"/>
    <property type="evidence" value="ECO:0007669"/>
    <property type="project" value="UniProtKB-SubCell"/>
</dbReference>
<dbReference type="InterPro" id="IPR003661">
    <property type="entry name" value="HisK_dim/P_dom"/>
</dbReference>
<evidence type="ECO:0000259" key="15">
    <source>
        <dbReference type="PROSITE" id="PS50110"/>
    </source>
</evidence>
<dbReference type="InterPro" id="IPR000014">
    <property type="entry name" value="PAS"/>
</dbReference>
<dbReference type="GO" id="GO:0000155">
    <property type="term" value="F:phosphorelay sensor kinase activity"/>
    <property type="evidence" value="ECO:0007669"/>
    <property type="project" value="InterPro"/>
</dbReference>
<evidence type="ECO:0000256" key="6">
    <source>
        <dbReference type="ARBA" id="ARBA00022679"/>
    </source>
</evidence>
<comment type="subcellular location">
    <subcellularLocation>
        <location evidence="2">Cell membrane</location>
        <topology evidence="2">Multi-pass membrane protein</topology>
    </subcellularLocation>
</comment>
<dbReference type="Gene3D" id="3.30.565.10">
    <property type="entry name" value="Histidine kinase-like ATPase, C-terminal domain"/>
    <property type="match status" value="1"/>
</dbReference>
<evidence type="ECO:0000256" key="12">
    <source>
        <dbReference type="SAM" id="Coils"/>
    </source>
</evidence>
<dbReference type="InterPro" id="IPR011006">
    <property type="entry name" value="CheY-like_superfamily"/>
</dbReference>
<feature type="transmembrane region" description="Helical" evidence="13">
    <location>
        <begin position="169"/>
        <end position="189"/>
    </location>
</feature>
<evidence type="ECO:0000256" key="11">
    <source>
        <dbReference type="PROSITE-ProRule" id="PRU00169"/>
    </source>
</evidence>
<dbReference type="SUPFAM" id="SSF55874">
    <property type="entry name" value="ATPase domain of HSP90 chaperone/DNA topoisomerase II/histidine kinase"/>
    <property type="match status" value="1"/>
</dbReference>
<feature type="domain" description="PAS" evidence="16">
    <location>
        <begin position="207"/>
        <end position="278"/>
    </location>
</feature>
<accession>A0A6C0RFW5</accession>
<dbReference type="InterPro" id="IPR035965">
    <property type="entry name" value="PAS-like_dom_sf"/>
</dbReference>
<name>A0A6C0RFW5_9BACT</name>
<keyword evidence="10 13" id="KW-0472">Membrane</keyword>
<dbReference type="SUPFAM" id="SSF47384">
    <property type="entry name" value="Homodimeric domain of signal transducing histidine kinase"/>
    <property type="match status" value="1"/>
</dbReference>
<evidence type="ECO:0000256" key="2">
    <source>
        <dbReference type="ARBA" id="ARBA00004651"/>
    </source>
</evidence>
<dbReference type="Gene3D" id="1.10.1760.20">
    <property type="match status" value="1"/>
</dbReference>
<dbReference type="Gene3D" id="1.10.287.130">
    <property type="match status" value="1"/>
</dbReference>
<evidence type="ECO:0000256" key="4">
    <source>
        <dbReference type="ARBA" id="ARBA00022475"/>
    </source>
</evidence>
<sequence>MIVKNSFIIELLQNTAILLAFAMLYENFWVKNEDSKGISAKILIGLILSGIGILLMFTPWELVPGIVFDTRSVMISISGLFFGPIPTLITMTITSLVRLFIGGDGQWMGIAVIISSGTIGLSWRFFRPNWRKYNNYLELLAMGILVHIVMSLCAFLLPSDQIISTLRTIALPLIFIYSPATMLLGIIMLKQYNNAQNSIAQLKLIESERKFTQILDSGNIVSLLLNKDGSIKYCNSYFLRVTGYTKDEVIGKNWFKIFIPDDITNRVFQIFSDSINSNNIVENYENMILSKNNERLYISWYNTLLHSESKEITGVACIGVNITKNKVYETELEEKNREYEQINRKLIEAKEKAEESDRLKSAFLANMSHEIRTPMNGILGFSELLKAPNLSGKNQQEYIQLIEKAGIRMLNIINDIIDLSKIESGQMSLSISEIEVNDTLDYTYYLFKQEAIKKGLQFSLKNKLPSNQTIILTDKEKIFAILTNLVKNAIKYTDEGTIEFGCKKKSGYVEFFVTDTGLGISKDKQKKIFERFIQADIEDKMARQGAGLGLSISKAYAELLGGKIWVESEKGTGSTFYFTLPYNTEPNENKVVGEVISKENADKKTENMNILIVDDDKTSEILISTFIKEVSQKIIAATTGIEAVEMCRKNPDIDLILMDIQMPVMNGYEATRQIRKFNEDVIIIAQTAFAFSSDREKALEAGCNDYISKPIDKNELLALIKKYVK</sequence>
<proteinExistence type="predicted"/>
<dbReference type="PANTHER" id="PTHR43047:SF72">
    <property type="entry name" value="OSMOSENSING HISTIDINE PROTEIN KINASE SLN1"/>
    <property type="match status" value="1"/>
</dbReference>
<feature type="transmembrane region" description="Helical" evidence="13">
    <location>
        <begin position="107"/>
        <end position="126"/>
    </location>
</feature>
<keyword evidence="18" id="KW-1185">Reference proteome</keyword>
<dbReference type="InterPro" id="IPR011620">
    <property type="entry name" value="Sig_transdc_His_kinase_LytS_TM"/>
</dbReference>
<dbReference type="SUPFAM" id="SSF55785">
    <property type="entry name" value="PYP-like sensor domain (PAS domain)"/>
    <property type="match status" value="1"/>
</dbReference>
<dbReference type="KEGG" id="drc:G0Q07_12125"/>
<dbReference type="CDD" id="cd17546">
    <property type="entry name" value="REC_hyHK_CKI1_RcsC-like"/>
    <property type="match status" value="1"/>
</dbReference>
<keyword evidence="9 13" id="KW-1133">Transmembrane helix</keyword>
<feature type="domain" description="Histidine kinase" evidence="14">
    <location>
        <begin position="366"/>
        <end position="584"/>
    </location>
</feature>
<dbReference type="CDD" id="cd00130">
    <property type="entry name" value="PAS"/>
    <property type="match status" value="1"/>
</dbReference>
<gene>
    <name evidence="17" type="ORF">G0Q07_12125</name>
</gene>
<evidence type="ECO:0000256" key="13">
    <source>
        <dbReference type="SAM" id="Phobius"/>
    </source>
</evidence>
<dbReference type="Pfam" id="PF07694">
    <property type="entry name" value="5TM-5TMR_LYT"/>
    <property type="match status" value="1"/>
</dbReference>
<evidence type="ECO:0000256" key="5">
    <source>
        <dbReference type="ARBA" id="ARBA00022553"/>
    </source>
</evidence>
<dbReference type="SUPFAM" id="SSF52172">
    <property type="entry name" value="CheY-like"/>
    <property type="match status" value="1"/>
</dbReference>
<dbReference type="InterPro" id="IPR004358">
    <property type="entry name" value="Sig_transdc_His_kin-like_C"/>
</dbReference>
<evidence type="ECO:0000256" key="3">
    <source>
        <dbReference type="ARBA" id="ARBA00012438"/>
    </source>
</evidence>
<keyword evidence="6" id="KW-0808">Transferase</keyword>
<dbReference type="SMART" id="SM00387">
    <property type="entry name" value="HATPase_c"/>
    <property type="match status" value="1"/>
</dbReference>
<comment type="catalytic activity">
    <reaction evidence="1">
        <text>ATP + protein L-histidine = ADP + protein N-phospho-L-histidine.</text>
        <dbReference type="EC" id="2.7.13.3"/>
    </reaction>
</comment>
<dbReference type="Proteomes" id="UP000474630">
    <property type="component" value="Chromosome"/>
</dbReference>
<dbReference type="EMBL" id="CP048409">
    <property type="protein sequence ID" value="QIA08413.1"/>
    <property type="molecule type" value="Genomic_DNA"/>
</dbReference>
<evidence type="ECO:0000256" key="7">
    <source>
        <dbReference type="ARBA" id="ARBA00022692"/>
    </source>
</evidence>
<dbReference type="Gene3D" id="3.40.50.2300">
    <property type="match status" value="1"/>
</dbReference>
<evidence type="ECO:0000256" key="8">
    <source>
        <dbReference type="ARBA" id="ARBA00022777"/>
    </source>
</evidence>
<dbReference type="Pfam" id="PF13426">
    <property type="entry name" value="PAS_9"/>
    <property type="match status" value="1"/>
</dbReference>
<dbReference type="InterPro" id="IPR001789">
    <property type="entry name" value="Sig_transdc_resp-reg_receiver"/>
</dbReference>
<evidence type="ECO:0000256" key="9">
    <source>
        <dbReference type="ARBA" id="ARBA00022989"/>
    </source>
</evidence>
<dbReference type="PROSITE" id="PS50109">
    <property type="entry name" value="HIS_KIN"/>
    <property type="match status" value="1"/>
</dbReference>
<keyword evidence="8" id="KW-0418">Kinase</keyword>
<dbReference type="CDD" id="cd16922">
    <property type="entry name" value="HATPase_EvgS-ArcB-TorS-like"/>
    <property type="match status" value="1"/>
</dbReference>
<protein>
    <recommendedName>
        <fullName evidence="3">histidine kinase</fullName>
        <ecNumber evidence="3">2.7.13.3</ecNumber>
    </recommendedName>
</protein>
<dbReference type="RefSeq" id="WP_163346332.1">
    <property type="nucleotide sequence ID" value="NZ_CP048409.1"/>
</dbReference>
<dbReference type="InterPro" id="IPR005467">
    <property type="entry name" value="His_kinase_dom"/>
</dbReference>
<feature type="coiled-coil region" evidence="12">
    <location>
        <begin position="325"/>
        <end position="359"/>
    </location>
</feature>
<dbReference type="InterPro" id="IPR036890">
    <property type="entry name" value="HATPase_C_sf"/>
</dbReference>
<dbReference type="SMART" id="SM00448">
    <property type="entry name" value="REC"/>
    <property type="match status" value="1"/>
</dbReference>
<keyword evidence="5 11" id="KW-0597">Phosphoprotein</keyword>
<dbReference type="PRINTS" id="PR00344">
    <property type="entry name" value="BCTRLSENSOR"/>
</dbReference>
<dbReference type="PROSITE" id="PS50110">
    <property type="entry name" value="RESPONSE_REGULATORY"/>
    <property type="match status" value="1"/>
</dbReference>
<dbReference type="PANTHER" id="PTHR43047">
    <property type="entry name" value="TWO-COMPONENT HISTIDINE PROTEIN KINASE"/>
    <property type="match status" value="1"/>
</dbReference>
<feature type="modified residue" description="4-aspartylphosphate" evidence="11">
    <location>
        <position position="659"/>
    </location>
</feature>
<evidence type="ECO:0000313" key="17">
    <source>
        <dbReference type="EMBL" id="QIA08413.1"/>
    </source>
</evidence>
<evidence type="ECO:0000259" key="14">
    <source>
        <dbReference type="PROSITE" id="PS50109"/>
    </source>
</evidence>
<dbReference type="GO" id="GO:0071555">
    <property type="term" value="P:cell wall organization"/>
    <property type="evidence" value="ECO:0007669"/>
    <property type="project" value="InterPro"/>
</dbReference>
<feature type="transmembrane region" description="Helical" evidence="13">
    <location>
        <begin position="7"/>
        <end position="25"/>
    </location>
</feature>
<reference evidence="17 18" key="1">
    <citation type="submission" date="2020-02" db="EMBL/GenBank/DDBJ databases">
        <title>Genome sequencing for Draconibacterium sp. strain M1.</title>
        <authorList>
            <person name="Park S.-J."/>
        </authorList>
    </citation>
    <scope>NUCLEOTIDE SEQUENCE [LARGE SCALE GENOMIC DNA]</scope>
    <source>
        <strain evidence="17 18">M1</strain>
    </source>
</reference>
<feature type="transmembrane region" description="Helical" evidence="13">
    <location>
        <begin position="79"/>
        <end position="101"/>
    </location>
</feature>
<feature type="transmembrane region" description="Helical" evidence="13">
    <location>
        <begin position="37"/>
        <end position="58"/>
    </location>
</feature>
<dbReference type="GO" id="GO:0009927">
    <property type="term" value="F:histidine phosphotransfer kinase activity"/>
    <property type="evidence" value="ECO:0007669"/>
    <property type="project" value="TreeGrafter"/>
</dbReference>
<dbReference type="FunFam" id="3.30.565.10:FF:000010">
    <property type="entry name" value="Sensor histidine kinase RcsC"/>
    <property type="match status" value="1"/>
</dbReference>
<dbReference type="AlphaFoldDB" id="A0A6C0RFW5"/>
<keyword evidence="12" id="KW-0175">Coiled coil</keyword>
<evidence type="ECO:0000256" key="10">
    <source>
        <dbReference type="ARBA" id="ARBA00023136"/>
    </source>
</evidence>
<dbReference type="EC" id="2.7.13.3" evidence="3"/>
<dbReference type="InterPro" id="IPR036097">
    <property type="entry name" value="HisK_dim/P_sf"/>
</dbReference>
<dbReference type="Pfam" id="PF00072">
    <property type="entry name" value="Response_reg"/>
    <property type="match status" value="1"/>
</dbReference>
<dbReference type="SMART" id="SM00388">
    <property type="entry name" value="HisKA"/>
    <property type="match status" value="1"/>
</dbReference>
<dbReference type="PROSITE" id="PS50112">
    <property type="entry name" value="PAS"/>
    <property type="match status" value="1"/>
</dbReference>
<dbReference type="InterPro" id="IPR003594">
    <property type="entry name" value="HATPase_dom"/>
</dbReference>
<dbReference type="CDD" id="cd00082">
    <property type="entry name" value="HisKA"/>
    <property type="match status" value="1"/>
</dbReference>
<keyword evidence="7 13" id="KW-0812">Transmembrane</keyword>
<evidence type="ECO:0000256" key="1">
    <source>
        <dbReference type="ARBA" id="ARBA00000085"/>
    </source>
</evidence>
<dbReference type="SMART" id="SM00091">
    <property type="entry name" value="PAS"/>
    <property type="match status" value="1"/>
</dbReference>
<dbReference type="NCBIfam" id="TIGR00229">
    <property type="entry name" value="sensory_box"/>
    <property type="match status" value="1"/>
</dbReference>
<organism evidence="17 18">
    <name type="scientific">Draconibacterium halophilum</name>
    <dbReference type="NCBI Taxonomy" id="2706887"/>
    <lineage>
        <taxon>Bacteria</taxon>
        <taxon>Pseudomonadati</taxon>
        <taxon>Bacteroidota</taxon>
        <taxon>Bacteroidia</taxon>
        <taxon>Marinilabiliales</taxon>
        <taxon>Prolixibacteraceae</taxon>
        <taxon>Draconibacterium</taxon>
    </lineage>
</organism>
<feature type="domain" description="Response regulatory" evidence="15">
    <location>
        <begin position="609"/>
        <end position="724"/>
    </location>
</feature>
<evidence type="ECO:0000313" key="18">
    <source>
        <dbReference type="Proteomes" id="UP000474630"/>
    </source>
</evidence>